<dbReference type="EMBL" id="MLAK01001410">
    <property type="protein sequence ID" value="OHS93351.1"/>
    <property type="molecule type" value="Genomic_DNA"/>
</dbReference>
<name>A0A1J4J5E0_9EUKA</name>
<dbReference type="Proteomes" id="UP000179807">
    <property type="component" value="Unassembled WGS sequence"/>
</dbReference>
<dbReference type="InterPro" id="IPR009072">
    <property type="entry name" value="Histone-fold"/>
</dbReference>
<feature type="compositionally biased region" description="Acidic residues" evidence="1">
    <location>
        <begin position="155"/>
        <end position="167"/>
    </location>
</feature>
<dbReference type="AlphaFoldDB" id="A0A1J4J5E0"/>
<gene>
    <name evidence="2" type="ORF">TRFO_40366</name>
</gene>
<dbReference type="SUPFAM" id="SSF47113">
    <property type="entry name" value="Histone-fold"/>
    <property type="match status" value="1"/>
</dbReference>
<feature type="compositionally biased region" description="Acidic residues" evidence="1">
    <location>
        <begin position="99"/>
        <end position="121"/>
    </location>
</feature>
<comment type="caution">
    <text evidence="2">The sequence shown here is derived from an EMBL/GenBank/DDBJ whole genome shotgun (WGS) entry which is preliminary data.</text>
</comment>
<feature type="compositionally biased region" description="Basic and acidic residues" evidence="1">
    <location>
        <begin position="145"/>
        <end position="154"/>
    </location>
</feature>
<evidence type="ECO:0000313" key="2">
    <source>
        <dbReference type="EMBL" id="OHS93351.1"/>
    </source>
</evidence>
<accession>A0A1J4J5E0</accession>
<feature type="region of interest" description="Disordered" evidence="1">
    <location>
        <begin position="89"/>
        <end position="167"/>
    </location>
</feature>
<dbReference type="GeneID" id="94847864"/>
<evidence type="ECO:0000256" key="1">
    <source>
        <dbReference type="SAM" id="MobiDB-lite"/>
    </source>
</evidence>
<reference evidence="2" key="1">
    <citation type="submission" date="2016-10" db="EMBL/GenBank/DDBJ databases">
        <authorList>
            <person name="Benchimol M."/>
            <person name="Almeida L.G."/>
            <person name="Vasconcelos A.T."/>
            <person name="Perreira-Neves A."/>
            <person name="Rosa I.A."/>
            <person name="Tasca T."/>
            <person name="Bogo M.R."/>
            <person name="de Souza W."/>
        </authorList>
    </citation>
    <scope>NUCLEOTIDE SEQUENCE [LARGE SCALE GENOMIC DNA]</scope>
    <source>
        <strain evidence="2">K</strain>
    </source>
</reference>
<proteinExistence type="predicted"/>
<dbReference type="VEuPathDB" id="TrichDB:TRFO_40366"/>
<evidence type="ECO:0000313" key="3">
    <source>
        <dbReference type="Proteomes" id="UP000179807"/>
    </source>
</evidence>
<dbReference type="OrthoDB" id="10587869at2759"/>
<dbReference type="Gene3D" id="1.10.20.10">
    <property type="entry name" value="Histone, subunit A"/>
    <property type="match status" value="1"/>
</dbReference>
<organism evidence="2 3">
    <name type="scientific">Tritrichomonas foetus</name>
    <dbReference type="NCBI Taxonomy" id="1144522"/>
    <lineage>
        <taxon>Eukaryota</taxon>
        <taxon>Metamonada</taxon>
        <taxon>Parabasalia</taxon>
        <taxon>Tritrichomonadida</taxon>
        <taxon>Tritrichomonadidae</taxon>
        <taxon>Tritrichomonas</taxon>
    </lineage>
</organism>
<keyword evidence="3" id="KW-1185">Reference proteome</keyword>
<evidence type="ECO:0008006" key="4">
    <source>
        <dbReference type="Google" id="ProtNLM"/>
    </source>
</evidence>
<dbReference type="RefSeq" id="XP_068346488.1">
    <property type="nucleotide sequence ID" value="XM_068513160.1"/>
</dbReference>
<protein>
    <recommendedName>
        <fullName evidence="4">Transcription factor CBF/NF-Y/archaeal histone domain-containing protein</fullName>
    </recommendedName>
</protein>
<dbReference type="GO" id="GO:0046982">
    <property type="term" value="F:protein heterodimerization activity"/>
    <property type="evidence" value="ECO:0007669"/>
    <property type="project" value="InterPro"/>
</dbReference>
<sequence>MTTPAKQSSTVFPQSKIKEIALTDPDVKDIPKKGIETLKSAAEFFATYLFSKCFEEAHRNKRITANLSDFVSAVKKDDALNAMLGQFLVNERDIPKENDQDDIEDIGGDSDNENDDNDSNEESFHDKKDISSQNEGQEEEENDEEKLNKIVDENDKSDEEDEKELSD</sequence>